<name>A0ABD2QDD6_9PLAT</name>
<evidence type="ECO:0000313" key="2">
    <source>
        <dbReference type="EMBL" id="KAL3317398.1"/>
    </source>
</evidence>
<reference evidence="2 3" key="1">
    <citation type="submission" date="2024-11" db="EMBL/GenBank/DDBJ databases">
        <title>Adaptive evolution of stress response genes in parasites aligns with host niche diversity.</title>
        <authorList>
            <person name="Hahn C."/>
            <person name="Resl P."/>
        </authorList>
    </citation>
    <scope>NUCLEOTIDE SEQUENCE [LARGE SCALE GENOMIC DNA]</scope>
    <source>
        <strain evidence="2">EGGRZ-B1_66</strain>
        <tissue evidence="2">Body</tissue>
    </source>
</reference>
<keyword evidence="3" id="KW-1185">Reference proteome</keyword>
<evidence type="ECO:0000313" key="3">
    <source>
        <dbReference type="Proteomes" id="UP001626550"/>
    </source>
</evidence>
<protein>
    <submittedName>
        <fullName evidence="2">Uncharacterized protein</fullName>
    </submittedName>
</protein>
<comment type="caution">
    <text evidence="2">The sequence shown here is derived from an EMBL/GenBank/DDBJ whole genome shotgun (WGS) entry which is preliminary data.</text>
</comment>
<feature type="region of interest" description="Disordered" evidence="1">
    <location>
        <begin position="1"/>
        <end position="63"/>
    </location>
</feature>
<proteinExistence type="predicted"/>
<evidence type="ECO:0000256" key="1">
    <source>
        <dbReference type="SAM" id="MobiDB-lite"/>
    </source>
</evidence>
<feature type="compositionally biased region" description="Polar residues" evidence="1">
    <location>
        <begin position="44"/>
        <end position="63"/>
    </location>
</feature>
<sequence length="63" mass="7080">MSKQAKMSFFPAPQDNKRSASVETEPQILKRNKNPLRKEPASPKNRNVQSSQMAKEFSSSKGT</sequence>
<dbReference type="Proteomes" id="UP001626550">
    <property type="component" value="Unassembled WGS sequence"/>
</dbReference>
<organism evidence="2 3">
    <name type="scientific">Cichlidogyrus casuarinus</name>
    <dbReference type="NCBI Taxonomy" id="1844966"/>
    <lineage>
        <taxon>Eukaryota</taxon>
        <taxon>Metazoa</taxon>
        <taxon>Spiralia</taxon>
        <taxon>Lophotrochozoa</taxon>
        <taxon>Platyhelminthes</taxon>
        <taxon>Monogenea</taxon>
        <taxon>Monopisthocotylea</taxon>
        <taxon>Dactylogyridea</taxon>
        <taxon>Ancyrocephalidae</taxon>
        <taxon>Cichlidogyrus</taxon>
    </lineage>
</organism>
<accession>A0ABD2QDD6</accession>
<gene>
    <name evidence="2" type="ORF">Ciccas_003948</name>
</gene>
<dbReference type="AlphaFoldDB" id="A0ABD2QDD6"/>
<dbReference type="EMBL" id="JBJKFK010000389">
    <property type="protein sequence ID" value="KAL3317398.1"/>
    <property type="molecule type" value="Genomic_DNA"/>
</dbReference>